<sequence>MSQLSIMYRERCNQKCQVCHRSLLIHQMGGLIATKRMMHQSLKRKKSIRKDSTMDEMVFTMATVEDEESATERPAKAKKKSKADTALEKFALATVSKKIDGLKAEFASLKTFAPLKTEQSAFAANKTRNRYSNVPCYDATRVVLKYGVPPEVDYIHANYVKTTLCKLDNKYICTQGPMDTTVNDFWRMVWQEKPRSIIMLCKLTEGGKPKCAQYFPLKTGETRQFGKVVVQNFKTTSPASETVFEAVQLNVCVTGEPTIKVTLFKWLDWPDFGVPASGMGMLRILRQVRDFPNTTAIVHCSAGVGRTGTMVACEICLKILLEGKELSPIDVIKEMRGQRAGAVQTEGQYVYLHKTLLEYINAKKIAKDKISEFFNVYKIYQKKAV</sequence>
<evidence type="ECO:0000259" key="1">
    <source>
        <dbReference type="PROSITE" id="PS50055"/>
    </source>
</evidence>
<dbReference type="PROSITE" id="PS50056">
    <property type="entry name" value="TYR_PHOSPHATASE_2"/>
    <property type="match status" value="1"/>
</dbReference>
<feature type="domain" description="Tyrosine specific protein phosphatases" evidence="2">
    <location>
        <begin position="282"/>
        <end position="350"/>
    </location>
</feature>
<dbReference type="PANTHER" id="PTHR46163">
    <property type="entry name" value="TYROSINE-PROTEIN PHOSPHATASE-RELATED"/>
    <property type="match status" value="1"/>
</dbReference>
<accession>A0A915AM36</accession>
<dbReference type="CDD" id="cd00047">
    <property type="entry name" value="PTPc"/>
    <property type="match status" value="1"/>
</dbReference>
<proteinExistence type="predicted"/>
<dbReference type="Gene3D" id="3.90.190.10">
    <property type="entry name" value="Protein tyrosine phosphatase superfamily"/>
    <property type="match status" value="1"/>
</dbReference>
<dbReference type="Pfam" id="PF00102">
    <property type="entry name" value="Y_phosphatase"/>
    <property type="match status" value="1"/>
</dbReference>
<dbReference type="InterPro" id="IPR029021">
    <property type="entry name" value="Prot-tyrosine_phosphatase-like"/>
</dbReference>
<dbReference type="InterPro" id="IPR000387">
    <property type="entry name" value="Tyr_Pase_dom"/>
</dbReference>
<evidence type="ECO:0000313" key="3">
    <source>
        <dbReference type="Proteomes" id="UP000887569"/>
    </source>
</evidence>
<dbReference type="SMART" id="SM00404">
    <property type="entry name" value="PTPc_motif"/>
    <property type="match status" value="1"/>
</dbReference>
<dbReference type="WBParaSite" id="PgR011_g099_t07">
    <property type="protein sequence ID" value="PgR011_g099_t07"/>
    <property type="gene ID" value="PgR011_g099"/>
</dbReference>
<dbReference type="InterPro" id="IPR052782">
    <property type="entry name" value="Oocyte-zygote_transition_reg"/>
</dbReference>
<feature type="domain" description="Tyrosine-protein phosphatase" evidence="1">
    <location>
        <begin position="102"/>
        <end position="359"/>
    </location>
</feature>
<reference evidence="4" key="1">
    <citation type="submission" date="2022-11" db="UniProtKB">
        <authorList>
            <consortium name="WormBaseParasite"/>
        </authorList>
    </citation>
    <scope>IDENTIFICATION</scope>
</reference>
<dbReference type="SUPFAM" id="SSF52799">
    <property type="entry name" value="(Phosphotyrosine protein) phosphatases II"/>
    <property type="match status" value="1"/>
</dbReference>
<keyword evidence="3" id="KW-1185">Reference proteome</keyword>
<dbReference type="SMART" id="SM00194">
    <property type="entry name" value="PTPc"/>
    <property type="match status" value="1"/>
</dbReference>
<dbReference type="PRINTS" id="PR00700">
    <property type="entry name" value="PRTYPHPHTASE"/>
</dbReference>
<protein>
    <submittedName>
        <fullName evidence="4">Tyrosine-protein phosphatase non-receptor type 9</fullName>
    </submittedName>
</protein>
<dbReference type="PROSITE" id="PS50055">
    <property type="entry name" value="TYR_PHOSPHATASE_PTP"/>
    <property type="match status" value="1"/>
</dbReference>
<name>A0A915AM36_PARUN</name>
<evidence type="ECO:0000313" key="4">
    <source>
        <dbReference type="WBParaSite" id="PgR011_g099_t07"/>
    </source>
</evidence>
<dbReference type="InterPro" id="IPR016130">
    <property type="entry name" value="Tyr_Pase_AS"/>
</dbReference>
<dbReference type="Proteomes" id="UP000887569">
    <property type="component" value="Unplaced"/>
</dbReference>
<dbReference type="GO" id="GO:0004725">
    <property type="term" value="F:protein tyrosine phosphatase activity"/>
    <property type="evidence" value="ECO:0007669"/>
    <property type="project" value="InterPro"/>
</dbReference>
<dbReference type="InterPro" id="IPR000242">
    <property type="entry name" value="PTP_cat"/>
</dbReference>
<organism evidence="3 4">
    <name type="scientific">Parascaris univalens</name>
    <name type="common">Nematode worm</name>
    <dbReference type="NCBI Taxonomy" id="6257"/>
    <lineage>
        <taxon>Eukaryota</taxon>
        <taxon>Metazoa</taxon>
        <taxon>Ecdysozoa</taxon>
        <taxon>Nematoda</taxon>
        <taxon>Chromadorea</taxon>
        <taxon>Rhabditida</taxon>
        <taxon>Spirurina</taxon>
        <taxon>Ascaridomorpha</taxon>
        <taxon>Ascaridoidea</taxon>
        <taxon>Ascarididae</taxon>
        <taxon>Parascaris</taxon>
    </lineage>
</organism>
<dbReference type="AlphaFoldDB" id="A0A915AM36"/>
<dbReference type="InterPro" id="IPR003595">
    <property type="entry name" value="Tyr_Pase_cat"/>
</dbReference>
<evidence type="ECO:0000259" key="2">
    <source>
        <dbReference type="PROSITE" id="PS50056"/>
    </source>
</evidence>
<dbReference type="PROSITE" id="PS00383">
    <property type="entry name" value="TYR_PHOSPHATASE_1"/>
    <property type="match status" value="1"/>
</dbReference>